<organism evidence="1">
    <name type="scientific">Arundo donax</name>
    <name type="common">Giant reed</name>
    <name type="synonym">Donax arundinaceus</name>
    <dbReference type="NCBI Taxonomy" id="35708"/>
    <lineage>
        <taxon>Eukaryota</taxon>
        <taxon>Viridiplantae</taxon>
        <taxon>Streptophyta</taxon>
        <taxon>Embryophyta</taxon>
        <taxon>Tracheophyta</taxon>
        <taxon>Spermatophyta</taxon>
        <taxon>Magnoliopsida</taxon>
        <taxon>Liliopsida</taxon>
        <taxon>Poales</taxon>
        <taxon>Poaceae</taxon>
        <taxon>PACMAD clade</taxon>
        <taxon>Arundinoideae</taxon>
        <taxon>Arundineae</taxon>
        <taxon>Arundo</taxon>
    </lineage>
</organism>
<name>A0A0A9AYJ0_ARUDO</name>
<reference evidence="1" key="2">
    <citation type="journal article" date="2015" name="Data Brief">
        <title>Shoot transcriptome of the giant reed, Arundo donax.</title>
        <authorList>
            <person name="Barrero R.A."/>
            <person name="Guerrero F.D."/>
            <person name="Moolhuijzen P."/>
            <person name="Goolsby J.A."/>
            <person name="Tidwell J."/>
            <person name="Bellgard S.E."/>
            <person name="Bellgard M.I."/>
        </authorList>
    </citation>
    <scope>NUCLEOTIDE SEQUENCE</scope>
    <source>
        <tissue evidence="1">Shoot tissue taken approximately 20 cm above the soil surface</tissue>
    </source>
</reference>
<evidence type="ECO:0000313" key="1">
    <source>
        <dbReference type="EMBL" id="JAD56171.1"/>
    </source>
</evidence>
<protein>
    <submittedName>
        <fullName evidence="1">Uncharacterized protein</fullName>
    </submittedName>
</protein>
<sequence>MKSEHCDWLDEEGRTPVGRMCHMHSTAENEKNKVHNIRRKHITTAASKNY</sequence>
<reference evidence="1" key="1">
    <citation type="submission" date="2014-09" db="EMBL/GenBank/DDBJ databases">
        <authorList>
            <person name="Magalhaes I.L.F."/>
            <person name="Oliveira U."/>
            <person name="Santos F.R."/>
            <person name="Vidigal T.H.D.A."/>
            <person name="Brescovit A.D."/>
            <person name="Santos A.J."/>
        </authorList>
    </citation>
    <scope>NUCLEOTIDE SEQUENCE</scope>
    <source>
        <tissue evidence="1">Shoot tissue taken approximately 20 cm above the soil surface</tissue>
    </source>
</reference>
<dbReference type="EMBL" id="GBRH01241724">
    <property type="protein sequence ID" value="JAD56171.1"/>
    <property type="molecule type" value="Transcribed_RNA"/>
</dbReference>
<accession>A0A0A9AYJ0</accession>
<dbReference type="AlphaFoldDB" id="A0A0A9AYJ0"/>
<proteinExistence type="predicted"/>